<protein>
    <recommendedName>
        <fullName evidence="3">Lysine N-acyltransferase MbtK</fullName>
    </recommendedName>
    <alternativeName>
        <fullName evidence="5">Mycobactin synthase protein K</fullName>
    </alternativeName>
</protein>
<dbReference type="InterPro" id="IPR019432">
    <property type="entry name" value="Acyltransferase_MbtK/IucB-like"/>
</dbReference>
<evidence type="ECO:0000313" key="8">
    <source>
        <dbReference type="Proteomes" id="UP001432000"/>
    </source>
</evidence>
<evidence type="ECO:0000259" key="6">
    <source>
        <dbReference type="PROSITE" id="PS51186"/>
    </source>
</evidence>
<dbReference type="SUPFAM" id="SSF55729">
    <property type="entry name" value="Acyl-CoA N-acyltransferases (Nat)"/>
    <property type="match status" value="1"/>
</dbReference>
<keyword evidence="8" id="KW-1185">Reference proteome</keyword>
<keyword evidence="7" id="KW-0808">Transferase</keyword>
<evidence type="ECO:0000256" key="2">
    <source>
        <dbReference type="ARBA" id="ARBA00005102"/>
    </source>
</evidence>
<dbReference type="GO" id="GO:0016746">
    <property type="term" value="F:acyltransferase activity"/>
    <property type="evidence" value="ECO:0007669"/>
    <property type="project" value="UniProtKB-KW"/>
</dbReference>
<evidence type="ECO:0000256" key="4">
    <source>
        <dbReference type="ARBA" id="ARBA00023251"/>
    </source>
</evidence>
<comment type="pathway">
    <text evidence="2">Siderophore biosynthesis; mycobactin biosynthesis.</text>
</comment>
<keyword evidence="7" id="KW-0012">Acyltransferase</keyword>
<accession>A0ABZ2PGA0</accession>
<proteinExistence type="predicted"/>
<dbReference type="Gene3D" id="3.40.630.30">
    <property type="match status" value="1"/>
</dbReference>
<comment type="function">
    <text evidence="1">Acyltransferase required for the direct transfer of medium- to long-chain fatty acyl moieties from a carrier protein (MbtL) on to the epsilon-amino group of lysine residue in the mycobactin core.</text>
</comment>
<dbReference type="InterPro" id="IPR016181">
    <property type="entry name" value="Acyl_CoA_acyltransferase"/>
</dbReference>
<feature type="domain" description="N-acetyltransferase" evidence="6">
    <location>
        <begin position="2"/>
        <end position="177"/>
    </location>
</feature>
<name>A0ABZ2PGA0_9NOCA</name>
<dbReference type="PANTHER" id="PTHR31438">
    <property type="entry name" value="LYSINE N-ACYLTRANSFERASE C17G9.06C-RELATED"/>
    <property type="match status" value="1"/>
</dbReference>
<reference evidence="7 8" key="1">
    <citation type="submission" date="2024-03" db="EMBL/GenBank/DDBJ databases">
        <title>Natural products discovery in diverse microorganisms through a two-stage MS feature dereplication strategy.</title>
        <authorList>
            <person name="Zhang R."/>
        </authorList>
    </citation>
    <scope>NUCLEOTIDE SEQUENCE [LARGE SCALE GENOMIC DNA]</scope>
    <source>
        <strain evidence="7 8">18930</strain>
    </source>
</reference>
<dbReference type="Proteomes" id="UP001432000">
    <property type="component" value="Chromosome"/>
</dbReference>
<dbReference type="PANTHER" id="PTHR31438:SF1">
    <property type="entry name" value="LYSINE N-ACYLTRANSFERASE C17G9.06C-RELATED"/>
    <property type="match status" value="1"/>
</dbReference>
<evidence type="ECO:0000256" key="1">
    <source>
        <dbReference type="ARBA" id="ARBA00003818"/>
    </source>
</evidence>
<organism evidence="7 8">
    <name type="scientific">Rhodococcus sovatensis</name>
    <dbReference type="NCBI Taxonomy" id="1805840"/>
    <lineage>
        <taxon>Bacteria</taxon>
        <taxon>Bacillati</taxon>
        <taxon>Actinomycetota</taxon>
        <taxon>Actinomycetes</taxon>
        <taxon>Mycobacteriales</taxon>
        <taxon>Nocardiaceae</taxon>
        <taxon>Rhodococcus</taxon>
    </lineage>
</organism>
<dbReference type="RefSeq" id="WP_338886693.1">
    <property type="nucleotide sequence ID" value="NZ_CP147846.1"/>
</dbReference>
<keyword evidence="4" id="KW-0046">Antibiotic resistance</keyword>
<dbReference type="SMART" id="SM01006">
    <property type="entry name" value="AlcB"/>
    <property type="match status" value="1"/>
</dbReference>
<dbReference type="Pfam" id="PF13523">
    <property type="entry name" value="Acetyltransf_8"/>
    <property type="match status" value="1"/>
</dbReference>
<dbReference type="InterPro" id="IPR000182">
    <property type="entry name" value="GNAT_dom"/>
</dbReference>
<dbReference type="PROSITE" id="PS51186">
    <property type="entry name" value="GNAT"/>
    <property type="match status" value="1"/>
</dbReference>
<evidence type="ECO:0000256" key="5">
    <source>
        <dbReference type="ARBA" id="ARBA00031122"/>
    </source>
</evidence>
<sequence length="181" mass="20453">MITFRRVVEADFPLIAEWLSQPHVARWWNQEFTAEAVERDFGPVARGEEPAEDLLAFEDDVPFAHVQRCRWSDYPEELDAIAQFVEMPDEATTIDYLIGDVAQTHKGRGTRLIAALVEDTWNAYPASNTIIVPVVAGNRASWRALERAGFRRVGEAQLAADNPIDPPLHYVQRIDRPVIGS</sequence>
<gene>
    <name evidence="7" type="ORF">WDS16_18675</name>
</gene>
<evidence type="ECO:0000313" key="7">
    <source>
        <dbReference type="EMBL" id="WXG67265.1"/>
    </source>
</evidence>
<evidence type="ECO:0000256" key="3">
    <source>
        <dbReference type="ARBA" id="ARBA00020586"/>
    </source>
</evidence>
<dbReference type="EMBL" id="CP147846">
    <property type="protein sequence ID" value="WXG67265.1"/>
    <property type="molecule type" value="Genomic_DNA"/>
</dbReference>